<evidence type="ECO:0000256" key="1">
    <source>
        <dbReference type="SAM" id="MobiDB-lite"/>
    </source>
</evidence>
<reference evidence="2" key="1">
    <citation type="submission" date="2021-06" db="EMBL/GenBank/DDBJ databases">
        <authorList>
            <person name="Kallberg Y."/>
            <person name="Tangrot J."/>
            <person name="Rosling A."/>
        </authorList>
    </citation>
    <scope>NUCLEOTIDE SEQUENCE</scope>
    <source>
        <strain evidence="2">MT106</strain>
    </source>
</reference>
<comment type="caution">
    <text evidence="2">The sequence shown here is derived from an EMBL/GenBank/DDBJ whole genome shotgun (WGS) entry which is preliminary data.</text>
</comment>
<evidence type="ECO:0000313" key="2">
    <source>
        <dbReference type="EMBL" id="CAG8528961.1"/>
    </source>
</evidence>
<feature type="compositionally biased region" description="Low complexity" evidence="1">
    <location>
        <begin position="129"/>
        <end position="139"/>
    </location>
</feature>
<sequence>MEQSEKPLVPLFLNIRREWTLTHWEMYFLDWPYKETDNEENSVKNVHNRYTETQLEYLRKKKRITAYCKIPVIEDRVDYYTYKRDFKVNEEEDSEESEEEEESIKKASKTKRISNWVKAVSKSANIGNSSCPSPRTTSPPKGPNEVSMINSGNHSRNGSDSSLNKAALKHGPSEPCQLGSNWKLQRKQKIKQMRLKAMNKKSAEKALAILQGPNPVELDWIWKPLL</sequence>
<feature type="region of interest" description="Disordered" evidence="1">
    <location>
        <begin position="124"/>
        <end position="179"/>
    </location>
</feature>
<accession>A0A9N9FER5</accession>
<gene>
    <name evidence="2" type="ORF">AGERDE_LOCUS5615</name>
</gene>
<organism evidence="2 3">
    <name type="scientific">Ambispora gerdemannii</name>
    <dbReference type="NCBI Taxonomy" id="144530"/>
    <lineage>
        <taxon>Eukaryota</taxon>
        <taxon>Fungi</taxon>
        <taxon>Fungi incertae sedis</taxon>
        <taxon>Mucoromycota</taxon>
        <taxon>Glomeromycotina</taxon>
        <taxon>Glomeromycetes</taxon>
        <taxon>Archaeosporales</taxon>
        <taxon>Ambisporaceae</taxon>
        <taxon>Ambispora</taxon>
    </lineage>
</organism>
<dbReference type="OrthoDB" id="10476702at2759"/>
<name>A0A9N9FER5_9GLOM</name>
<feature type="compositionally biased region" description="Acidic residues" evidence="1">
    <location>
        <begin position="90"/>
        <end position="102"/>
    </location>
</feature>
<protein>
    <submittedName>
        <fullName evidence="2">9805_t:CDS:1</fullName>
    </submittedName>
</protein>
<dbReference type="EMBL" id="CAJVPL010000778">
    <property type="protein sequence ID" value="CAG8528961.1"/>
    <property type="molecule type" value="Genomic_DNA"/>
</dbReference>
<proteinExistence type="predicted"/>
<dbReference type="AlphaFoldDB" id="A0A9N9FER5"/>
<feature type="region of interest" description="Disordered" evidence="1">
    <location>
        <begin position="88"/>
        <end position="108"/>
    </location>
</feature>
<feature type="compositionally biased region" description="Polar residues" evidence="1">
    <location>
        <begin position="147"/>
        <end position="164"/>
    </location>
</feature>
<evidence type="ECO:0000313" key="3">
    <source>
        <dbReference type="Proteomes" id="UP000789831"/>
    </source>
</evidence>
<keyword evidence="3" id="KW-1185">Reference proteome</keyword>
<dbReference type="Proteomes" id="UP000789831">
    <property type="component" value="Unassembled WGS sequence"/>
</dbReference>